<dbReference type="InterPro" id="IPR025669">
    <property type="entry name" value="AAA_dom"/>
</dbReference>
<dbReference type="RefSeq" id="WP_168670925.1">
    <property type="nucleotide sequence ID" value="NZ_JAAXKX010000031.1"/>
</dbReference>
<gene>
    <name evidence="22" type="ORF">HF203_15125</name>
</gene>
<keyword evidence="10" id="KW-0418">Kinase</keyword>
<evidence type="ECO:0000256" key="11">
    <source>
        <dbReference type="ARBA" id="ARBA00022840"/>
    </source>
</evidence>
<evidence type="ECO:0000256" key="7">
    <source>
        <dbReference type="ARBA" id="ARBA00022679"/>
    </source>
</evidence>
<dbReference type="PANTHER" id="PTHR32309:SF13">
    <property type="entry name" value="FERRIC ENTEROBACTIN TRANSPORT PROTEIN FEPE"/>
    <property type="match status" value="1"/>
</dbReference>
<evidence type="ECO:0000313" key="22">
    <source>
        <dbReference type="EMBL" id="NKN34551.1"/>
    </source>
</evidence>
<evidence type="ECO:0000256" key="10">
    <source>
        <dbReference type="ARBA" id="ARBA00022777"/>
    </source>
</evidence>
<feature type="region of interest" description="Disordered" evidence="17">
    <location>
        <begin position="1"/>
        <end position="23"/>
    </location>
</feature>
<dbReference type="PANTHER" id="PTHR32309">
    <property type="entry name" value="TYROSINE-PROTEIN KINASE"/>
    <property type="match status" value="1"/>
</dbReference>
<dbReference type="InterPro" id="IPR027417">
    <property type="entry name" value="P-loop_NTPase"/>
</dbReference>
<protein>
    <recommendedName>
        <fullName evidence="4">non-specific protein-tyrosine kinase</fullName>
        <ecNumber evidence="4">2.7.10.2</ecNumber>
    </recommendedName>
</protein>
<dbReference type="EC" id="2.7.10.2" evidence="4"/>
<evidence type="ECO:0000259" key="21">
    <source>
        <dbReference type="Pfam" id="PF13807"/>
    </source>
</evidence>
<keyword evidence="23" id="KW-1185">Reference proteome</keyword>
<keyword evidence="6" id="KW-0997">Cell inner membrane</keyword>
<evidence type="ECO:0000256" key="6">
    <source>
        <dbReference type="ARBA" id="ARBA00022519"/>
    </source>
</evidence>
<keyword evidence="9" id="KW-0547">Nucleotide-binding</keyword>
<keyword evidence="12 18" id="KW-1133">Transmembrane helix</keyword>
<dbReference type="InterPro" id="IPR003856">
    <property type="entry name" value="LPS_length_determ_N"/>
</dbReference>
<feature type="coiled-coil region" evidence="16">
    <location>
        <begin position="388"/>
        <end position="432"/>
    </location>
</feature>
<dbReference type="CDD" id="cd05387">
    <property type="entry name" value="BY-kinase"/>
    <property type="match status" value="1"/>
</dbReference>
<evidence type="ECO:0000256" key="14">
    <source>
        <dbReference type="ARBA" id="ARBA00023137"/>
    </source>
</evidence>
<evidence type="ECO:0000256" key="18">
    <source>
        <dbReference type="SAM" id="Phobius"/>
    </source>
</evidence>
<evidence type="ECO:0000256" key="16">
    <source>
        <dbReference type="SAM" id="Coils"/>
    </source>
</evidence>
<proteinExistence type="inferred from homology"/>
<evidence type="ECO:0000259" key="19">
    <source>
        <dbReference type="Pfam" id="PF02706"/>
    </source>
</evidence>
<comment type="catalytic activity">
    <reaction evidence="15">
        <text>L-tyrosyl-[protein] + ATP = O-phospho-L-tyrosyl-[protein] + ADP + H(+)</text>
        <dbReference type="Rhea" id="RHEA:10596"/>
        <dbReference type="Rhea" id="RHEA-COMP:10136"/>
        <dbReference type="Rhea" id="RHEA-COMP:20101"/>
        <dbReference type="ChEBI" id="CHEBI:15378"/>
        <dbReference type="ChEBI" id="CHEBI:30616"/>
        <dbReference type="ChEBI" id="CHEBI:46858"/>
        <dbReference type="ChEBI" id="CHEBI:61978"/>
        <dbReference type="ChEBI" id="CHEBI:456216"/>
        <dbReference type="EC" id="2.7.10.2"/>
    </reaction>
</comment>
<reference evidence="22 23" key="1">
    <citation type="submission" date="2020-04" db="EMBL/GenBank/DDBJ databases">
        <title>Draft Whole-Genome sequence of Marichromatium bheemlicum DSM 18632, type strain.</title>
        <authorList>
            <person name="Kyndt J.A."/>
            <person name="Meyer T.E."/>
        </authorList>
    </citation>
    <scope>NUCLEOTIDE SEQUENCE [LARGE SCALE GENOMIC DNA]</scope>
    <source>
        <strain evidence="22 23">DSM 18632</strain>
    </source>
</reference>
<evidence type="ECO:0000256" key="3">
    <source>
        <dbReference type="ARBA" id="ARBA00008883"/>
    </source>
</evidence>
<feature type="domain" description="Polysaccharide chain length determinant N-terminal" evidence="19">
    <location>
        <begin position="34"/>
        <end position="125"/>
    </location>
</feature>
<dbReference type="InterPro" id="IPR005702">
    <property type="entry name" value="Wzc-like_C"/>
</dbReference>
<evidence type="ECO:0000256" key="5">
    <source>
        <dbReference type="ARBA" id="ARBA00022475"/>
    </source>
</evidence>
<feature type="coiled-coil region" evidence="16">
    <location>
        <begin position="249"/>
        <end position="351"/>
    </location>
</feature>
<evidence type="ECO:0000256" key="1">
    <source>
        <dbReference type="ARBA" id="ARBA00004429"/>
    </source>
</evidence>
<sequence length="766" mass="84319">MTTQTPAQPPMQPQAMQPMPPFAGQVAPDNDADLIDLRELFRTLWRRRGVIIGTVLLFTTLAVIFALQLTPRYTASALLTLQTRQEAVVDIQAVMSGLSTDASVIRTELDVISSRRLIGKLVDQLQLTKDPEFNAELREPSVLARLLDPRTYLSADWLAALGLGGDATEALSADERAQRERAAVISAVTETLSATNPKLSYTIKIAFESEDPKKAARLANTLAELYLTDQLEAKFEATQRATDWLSTRIRDLRAKVLAAETAVQEYRERHKIVQGSQGTVTEQQLAELNVQLITAQTDLAQAEARYHQVQEQVAQQGNAAALGDVLRAPLVQSLSEQEAEVRRKLAEITKRYGPRHPDTIAVKSELADIRGKLAEEVDKIVASLANDMQVAQARVDTLSASLKRLARESSALEKSRVELRELERDAESSRVLLETFLSRFKETSNQEDLQQADARIISEAQVPVVPSFPNKKLIVAVALVLSLMIGLGLAFLLEALDNGFRALVHLERETRLKGLGMVPKITAARLKSSVPVRYALDKPTSAFAEALRAVHTSLMFGHPGERKPKILLATSALPGEGKTTFCASLGLLLARAGNTRVLYVEADLRRPNLAKAMPGLDEDRPCITDYLTGRVARWQDCVIHDTDTGLALMAAGTKVRDPQTLLQSERMRDLVREAGADYDLVIIDTPPLLAVSDAVILTHYVDTTLFIVRWESTARDAVKSALDLLRKAGAPIGGAVLSQVDAKRHAYYGYGDRASYYGRYGDYYTN</sequence>
<dbReference type="EMBL" id="JAAXKX010000031">
    <property type="protein sequence ID" value="NKN34551.1"/>
    <property type="molecule type" value="Genomic_DNA"/>
</dbReference>
<keyword evidence="13 18" id="KW-0472">Membrane</keyword>
<keyword evidence="14" id="KW-0829">Tyrosine-protein kinase</keyword>
<dbReference type="Pfam" id="PF02706">
    <property type="entry name" value="Wzz"/>
    <property type="match status" value="1"/>
</dbReference>
<keyword evidence="16" id="KW-0175">Coiled coil</keyword>
<name>A0ABX1IEQ2_9GAMM</name>
<feature type="transmembrane region" description="Helical" evidence="18">
    <location>
        <begin position="473"/>
        <end position="493"/>
    </location>
</feature>
<evidence type="ECO:0000256" key="9">
    <source>
        <dbReference type="ARBA" id="ARBA00022741"/>
    </source>
</evidence>
<dbReference type="InterPro" id="IPR032807">
    <property type="entry name" value="GNVR"/>
</dbReference>
<evidence type="ECO:0000256" key="17">
    <source>
        <dbReference type="SAM" id="MobiDB-lite"/>
    </source>
</evidence>
<dbReference type="InterPro" id="IPR050445">
    <property type="entry name" value="Bact_polysacc_biosynth/exp"/>
</dbReference>
<feature type="domain" description="AAA" evidence="20">
    <location>
        <begin position="575"/>
        <end position="719"/>
    </location>
</feature>
<comment type="subcellular location">
    <subcellularLocation>
        <location evidence="1">Cell inner membrane</location>
        <topology evidence="1">Multi-pass membrane protein</topology>
    </subcellularLocation>
</comment>
<evidence type="ECO:0000256" key="15">
    <source>
        <dbReference type="ARBA" id="ARBA00051245"/>
    </source>
</evidence>
<comment type="similarity">
    <text evidence="3">Belongs to the etk/wzc family.</text>
</comment>
<evidence type="ECO:0000256" key="2">
    <source>
        <dbReference type="ARBA" id="ARBA00007316"/>
    </source>
</evidence>
<organism evidence="22 23">
    <name type="scientific">Marichromatium bheemlicum</name>
    <dbReference type="NCBI Taxonomy" id="365339"/>
    <lineage>
        <taxon>Bacteria</taxon>
        <taxon>Pseudomonadati</taxon>
        <taxon>Pseudomonadota</taxon>
        <taxon>Gammaproteobacteria</taxon>
        <taxon>Chromatiales</taxon>
        <taxon>Chromatiaceae</taxon>
        <taxon>Marichromatium</taxon>
    </lineage>
</organism>
<dbReference type="NCBIfam" id="TIGR01007">
    <property type="entry name" value="eps_fam"/>
    <property type="match status" value="1"/>
</dbReference>
<dbReference type="SUPFAM" id="SSF52540">
    <property type="entry name" value="P-loop containing nucleoside triphosphate hydrolases"/>
    <property type="match status" value="1"/>
</dbReference>
<evidence type="ECO:0000256" key="4">
    <source>
        <dbReference type="ARBA" id="ARBA00011903"/>
    </source>
</evidence>
<evidence type="ECO:0000256" key="13">
    <source>
        <dbReference type="ARBA" id="ARBA00023136"/>
    </source>
</evidence>
<evidence type="ECO:0000259" key="20">
    <source>
        <dbReference type="Pfam" id="PF13614"/>
    </source>
</evidence>
<evidence type="ECO:0000256" key="12">
    <source>
        <dbReference type="ARBA" id="ARBA00022989"/>
    </source>
</evidence>
<dbReference type="Proteomes" id="UP000740754">
    <property type="component" value="Unassembled WGS sequence"/>
</dbReference>
<comment type="caution">
    <text evidence="22">The sequence shown here is derived from an EMBL/GenBank/DDBJ whole genome shotgun (WGS) entry which is preliminary data.</text>
</comment>
<keyword evidence="7" id="KW-0808">Transferase</keyword>
<evidence type="ECO:0000256" key="8">
    <source>
        <dbReference type="ARBA" id="ARBA00022692"/>
    </source>
</evidence>
<keyword evidence="5" id="KW-1003">Cell membrane</keyword>
<feature type="transmembrane region" description="Helical" evidence="18">
    <location>
        <begin position="50"/>
        <end position="69"/>
    </location>
</feature>
<dbReference type="Pfam" id="PF13614">
    <property type="entry name" value="AAA_31"/>
    <property type="match status" value="1"/>
</dbReference>
<dbReference type="Gene3D" id="3.40.50.300">
    <property type="entry name" value="P-loop containing nucleotide triphosphate hydrolases"/>
    <property type="match status" value="1"/>
</dbReference>
<feature type="domain" description="Tyrosine-protein kinase G-rich" evidence="21">
    <location>
        <begin position="419"/>
        <end position="493"/>
    </location>
</feature>
<comment type="similarity">
    <text evidence="2">Belongs to the CpsD/CapB family.</text>
</comment>
<dbReference type="Pfam" id="PF13807">
    <property type="entry name" value="GNVR"/>
    <property type="match status" value="1"/>
</dbReference>
<accession>A0ABX1IEQ2</accession>
<keyword evidence="8 18" id="KW-0812">Transmembrane</keyword>
<keyword evidence="11" id="KW-0067">ATP-binding</keyword>
<evidence type="ECO:0000313" key="23">
    <source>
        <dbReference type="Proteomes" id="UP000740754"/>
    </source>
</evidence>